<keyword evidence="1 2" id="KW-1015">Disulfide bond</keyword>
<dbReference type="SUPFAM" id="SSF57535">
    <property type="entry name" value="Complement control module/SCR domain"/>
    <property type="match status" value="1"/>
</dbReference>
<dbReference type="InterPro" id="IPR042372">
    <property type="entry name" value="IL15RA"/>
</dbReference>
<dbReference type="InterPro" id="IPR035976">
    <property type="entry name" value="Sushi/SCR/CCP_sf"/>
</dbReference>
<keyword evidence="5" id="KW-1185">Reference proteome</keyword>
<dbReference type="Ensembl" id="ENSCUST00005028065.1">
    <property type="protein sequence ID" value="ENSCUSP00005027123.1"/>
    <property type="gene ID" value="ENSCUSG00005016744.1"/>
</dbReference>
<accession>A0A8C3VCM6</accession>
<dbReference type="PROSITE" id="PS50923">
    <property type="entry name" value="SUSHI"/>
    <property type="match status" value="1"/>
</dbReference>
<dbReference type="CDD" id="cd00033">
    <property type="entry name" value="CCP"/>
    <property type="match status" value="1"/>
</dbReference>
<dbReference type="GO" id="GO:0042010">
    <property type="term" value="F:interleukin-15 receptor activity"/>
    <property type="evidence" value="ECO:0007669"/>
    <property type="project" value="InterPro"/>
</dbReference>
<comment type="caution">
    <text evidence="2">Lacks conserved residue(s) required for the propagation of feature annotation.</text>
</comment>
<evidence type="ECO:0000259" key="3">
    <source>
        <dbReference type="PROSITE" id="PS50923"/>
    </source>
</evidence>
<feature type="domain" description="Sushi" evidence="3">
    <location>
        <begin position="8"/>
        <end position="72"/>
    </location>
</feature>
<proteinExistence type="predicted"/>
<evidence type="ECO:0000313" key="4">
    <source>
        <dbReference type="Ensembl" id="ENSCUSP00005027123.1"/>
    </source>
</evidence>
<evidence type="ECO:0000256" key="1">
    <source>
        <dbReference type="ARBA" id="ARBA00023157"/>
    </source>
</evidence>
<reference evidence="4" key="3">
    <citation type="submission" date="2025-09" db="UniProtKB">
        <authorList>
            <consortium name="Ensembl"/>
        </authorList>
    </citation>
    <scope>IDENTIFICATION</scope>
</reference>
<evidence type="ECO:0000256" key="2">
    <source>
        <dbReference type="PROSITE-ProRule" id="PRU00302"/>
    </source>
</evidence>
<reference evidence="4" key="2">
    <citation type="submission" date="2025-08" db="UniProtKB">
        <authorList>
            <consortium name="Ensembl"/>
        </authorList>
    </citation>
    <scope>IDENTIFICATION</scope>
</reference>
<organism evidence="4 5">
    <name type="scientific">Catharus ustulatus</name>
    <name type="common">Russet-backed thrush</name>
    <name type="synonym">Hylocichla ustulatus</name>
    <dbReference type="NCBI Taxonomy" id="91951"/>
    <lineage>
        <taxon>Eukaryota</taxon>
        <taxon>Metazoa</taxon>
        <taxon>Chordata</taxon>
        <taxon>Craniata</taxon>
        <taxon>Vertebrata</taxon>
        <taxon>Euteleostomi</taxon>
        <taxon>Archelosauria</taxon>
        <taxon>Archosauria</taxon>
        <taxon>Dinosauria</taxon>
        <taxon>Saurischia</taxon>
        <taxon>Theropoda</taxon>
        <taxon>Coelurosauria</taxon>
        <taxon>Aves</taxon>
        <taxon>Neognathae</taxon>
        <taxon>Neoaves</taxon>
        <taxon>Telluraves</taxon>
        <taxon>Australaves</taxon>
        <taxon>Passeriformes</taxon>
        <taxon>Turdidae</taxon>
        <taxon>Catharus</taxon>
    </lineage>
</organism>
<reference evidence="4" key="1">
    <citation type="submission" date="2020-10" db="EMBL/GenBank/DDBJ databases">
        <title>Catharus ustulatus (Swainson's thrush) genome, bCatUst1, primary haplotype v2.</title>
        <authorList>
            <person name="Delmore K."/>
            <person name="Vafadar M."/>
            <person name="Formenti G."/>
            <person name="Chow W."/>
            <person name="Pelan S."/>
            <person name="Howe K."/>
            <person name="Rhie A."/>
            <person name="Mountcastle J."/>
            <person name="Haase B."/>
            <person name="Fedrigo O."/>
            <person name="Jarvis E.D."/>
        </authorList>
    </citation>
    <scope>NUCLEOTIDE SEQUENCE [LARGE SCALE GENOMIC DNA]</scope>
</reference>
<name>A0A8C3VCM6_CATUS</name>
<dbReference type="SMART" id="SM00032">
    <property type="entry name" value="CCP"/>
    <property type="match status" value="1"/>
</dbReference>
<dbReference type="PANTHER" id="PTHR15060:SF0">
    <property type="entry name" value="INTERLEUKIN-15 RECEPTOR SUBUNIT ALPHA"/>
    <property type="match status" value="1"/>
</dbReference>
<feature type="disulfide bond" evidence="2">
    <location>
        <begin position="10"/>
        <end position="53"/>
    </location>
</feature>
<dbReference type="Pfam" id="PF00084">
    <property type="entry name" value="Sushi"/>
    <property type="match status" value="1"/>
</dbReference>
<sequence length="199" mass="22509">MFFSPIPAHCSRPKAVANADIEAGDRAELHSRLRYSCKPGYKRKAGTSSLIQCILWNGSEARWTHPTLQCIRENLGEFGISPLQLPQCHLCQQHLMGWSHTPPGHQRTFQQRTHPRWDRARPRCPSHPRIMLQVGPIPNSPGLVLSTENLLFSLLSTLLFSEAAPSIHPFPTFAAQNFLFSPLFQFPSSPWPLPLVSWE</sequence>
<keyword evidence="2" id="KW-0768">Sushi</keyword>
<dbReference type="Gene3D" id="2.20.28.230">
    <property type="match status" value="1"/>
</dbReference>
<dbReference type="PANTHER" id="PTHR15060">
    <property type="entry name" value="INTERLEUKIN-15 RECEPTOR SUBUNIT ALPHA"/>
    <property type="match status" value="1"/>
</dbReference>
<evidence type="ECO:0000313" key="5">
    <source>
        <dbReference type="Proteomes" id="UP000694563"/>
    </source>
</evidence>
<dbReference type="InterPro" id="IPR000436">
    <property type="entry name" value="Sushi_SCR_CCP_dom"/>
</dbReference>
<dbReference type="AlphaFoldDB" id="A0A8C3VCM6"/>
<protein>
    <recommendedName>
        <fullName evidence="3">Sushi domain-containing protein</fullName>
    </recommendedName>
</protein>
<dbReference type="Proteomes" id="UP000694563">
    <property type="component" value="Chromosome 4"/>
</dbReference>